<dbReference type="EMBL" id="JBDIML010000001">
    <property type="protein sequence ID" value="MEN2766300.1"/>
    <property type="molecule type" value="Genomic_DNA"/>
</dbReference>
<proteinExistence type="predicted"/>
<dbReference type="SUPFAM" id="SSF54593">
    <property type="entry name" value="Glyoxalase/Bleomycin resistance protein/Dihydroxybiphenyl dioxygenase"/>
    <property type="match status" value="1"/>
</dbReference>
<evidence type="ECO:0000313" key="2">
    <source>
        <dbReference type="EMBL" id="MEN2766300.1"/>
    </source>
</evidence>
<dbReference type="InterPro" id="IPR037523">
    <property type="entry name" value="VOC_core"/>
</dbReference>
<name>A0ABU9XE49_9BACI</name>
<protein>
    <submittedName>
        <fullName evidence="2">VOC family protein</fullName>
    </submittedName>
</protein>
<comment type="caution">
    <text evidence="2">The sequence shown here is derived from an EMBL/GenBank/DDBJ whole genome shotgun (WGS) entry which is preliminary data.</text>
</comment>
<dbReference type="Gene3D" id="3.10.180.10">
    <property type="entry name" value="2,3-Dihydroxybiphenyl 1,2-Dioxygenase, domain 1"/>
    <property type="match status" value="1"/>
</dbReference>
<dbReference type="RefSeq" id="WP_345823753.1">
    <property type="nucleotide sequence ID" value="NZ_JBDIML010000001.1"/>
</dbReference>
<accession>A0ABU9XE49</accession>
<dbReference type="Pfam" id="PF00903">
    <property type="entry name" value="Glyoxalase"/>
    <property type="match status" value="1"/>
</dbReference>
<evidence type="ECO:0000259" key="1">
    <source>
        <dbReference type="PROSITE" id="PS51819"/>
    </source>
</evidence>
<dbReference type="InterPro" id="IPR029068">
    <property type="entry name" value="Glyas_Bleomycin-R_OHBP_Dase"/>
</dbReference>
<evidence type="ECO:0000313" key="3">
    <source>
        <dbReference type="Proteomes" id="UP001444625"/>
    </source>
</evidence>
<organism evidence="2 3">
    <name type="scientific">Ornithinibacillus xuwenensis</name>
    <dbReference type="NCBI Taxonomy" id="3144668"/>
    <lineage>
        <taxon>Bacteria</taxon>
        <taxon>Bacillati</taxon>
        <taxon>Bacillota</taxon>
        <taxon>Bacilli</taxon>
        <taxon>Bacillales</taxon>
        <taxon>Bacillaceae</taxon>
        <taxon>Ornithinibacillus</taxon>
    </lineage>
</organism>
<dbReference type="Proteomes" id="UP001444625">
    <property type="component" value="Unassembled WGS sequence"/>
</dbReference>
<keyword evidence="3" id="KW-1185">Reference proteome</keyword>
<dbReference type="InterPro" id="IPR004360">
    <property type="entry name" value="Glyas_Fos-R_dOase_dom"/>
</dbReference>
<dbReference type="PROSITE" id="PS51819">
    <property type="entry name" value="VOC"/>
    <property type="match status" value="1"/>
</dbReference>
<feature type="domain" description="VOC" evidence="1">
    <location>
        <begin position="8"/>
        <end position="125"/>
    </location>
</feature>
<gene>
    <name evidence="2" type="ORF">ABC228_03805</name>
</gene>
<reference evidence="2 3" key="1">
    <citation type="submission" date="2024-05" db="EMBL/GenBank/DDBJ databases">
        <authorList>
            <person name="Haq I."/>
            <person name="Ullah Z."/>
            <person name="Ahmad R."/>
            <person name="Li M."/>
            <person name="Tong Y."/>
        </authorList>
    </citation>
    <scope>NUCLEOTIDE SEQUENCE [LARGE SCALE GENOMIC DNA]</scope>
    <source>
        <strain evidence="2 3">16A2E</strain>
    </source>
</reference>
<sequence length="127" mass="14259">MTIAIEKRVDTIFIHVTNLKKSVKWYSQLFGFEVSETEIISPIYTFNMGEGRPGLTLDDHSLDDSCKLVPSNQPLFNLSTSNINAAYEHVKELGGEIVTEIQTYPDLSDFSFKDPDGNILMVCSCFS</sequence>